<comment type="function">
    <text evidence="2">Involved in the cellular defense against the biological effects of O6-methylguanine (O6-MeG) and O4-methylthymine (O4-MeT) in DNA. Repairs the methylated nucleobase in DNA by stoichiometrically transferring the methyl group to a cysteine residue in the enzyme. This is a suicide reaction: the enzyme is irreversibly inactivated.</text>
</comment>
<dbReference type="EMBL" id="RCCJ01000001">
    <property type="protein sequence ID" value="RLJ70411.1"/>
    <property type="molecule type" value="Genomic_DNA"/>
</dbReference>
<accession>A0A497XQ54</accession>
<dbReference type="NCBIfam" id="TIGR00589">
    <property type="entry name" value="ogt"/>
    <property type="match status" value="1"/>
</dbReference>
<keyword evidence="8" id="KW-0227">DNA damage</keyword>
<dbReference type="EC" id="2.1.1.63" evidence="4"/>
<dbReference type="OrthoDB" id="9789813at2"/>
<dbReference type="GO" id="GO:0006281">
    <property type="term" value="P:DNA repair"/>
    <property type="evidence" value="ECO:0007669"/>
    <property type="project" value="UniProtKB-KW"/>
</dbReference>
<evidence type="ECO:0000256" key="8">
    <source>
        <dbReference type="ARBA" id="ARBA00022763"/>
    </source>
</evidence>
<keyword evidence="6 12" id="KW-0489">Methyltransferase</keyword>
<dbReference type="GO" id="GO:0032259">
    <property type="term" value="P:methylation"/>
    <property type="evidence" value="ECO:0007669"/>
    <property type="project" value="UniProtKB-KW"/>
</dbReference>
<name>A0A497XQ54_9AQUI</name>
<proteinExistence type="inferred from homology"/>
<dbReference type="CDD" id="cd06445">
    <property type="entry name" value="ATase"/>
    <property type="match status" value="1"/>
</dbReference>
<evidence type="ECO:0000256" key="6">
    <source>
        <dbReference type="ARBA" id="ARBA00022603"/>
    </source>
</evidence>
<evidence type="ECO:0000256" key="10">
    <source>
        <dbReference type="ARBA" id="ARBA00049348"/>
    </source>
</evidence>
<comment type="similarity">
    <text evidence="3">Belongs to the MGMT family.</text>
</comment>
<evidence type="ECO:0000256" key="5">
    <source>
        <dbReference type="ARBA" id="ARBA00015377"/>
    </source>
</evidence>
<organism evidence="12 13">
    <name type="scientific">Hydrogenivirga caldilitoris</name>
    <dbReference type="NCBI Taxonomy" id="246264"/>
    <lineage>
        <taxon>Bacteria</taxon>
        <taxon>Pseudomonadati</taxon>
        <taxon>Aquificota</taxon>
        <taxon>Aquificia</taxon>
        <taxon>Aquificales</taxon>
        <taxon>Aquificaceae</taxon>
        <taxon>Hydrogenivirga</taxon>
    </lineage>
</organism>
<keyword evidence="7 12" id="KW-0808">Transferase</keyword>
<sequence length="150" mass="17026">MSSFSVKITRNLYLEVHLEGPLVRGCTFNSGRVAPSKGNTILSKIFDKYISKRGDAEIEFDRLDLTGYTEEVVEVYRVLRREVPFGRTITYGELGKLTGKHPRFVAYCMKINRFPIIVPCHRVVSKFGLGGFSYGIELKALLLKFERGEA</sequence>
<evidence type="ECO:0000256" key="9">
    <source>
        <dbReference type="ARBA" id="ARBA00023204"/>
    </source>
</evidence>
<dbReference type="Proteomes" id="UP000267841">
    <property type="component" value="Unassembled WGS sequence"/>
</dbReference>
<dbReference type="Pfam" id="PF01035">
    <property type="entry name" value="DNA_binding_1"/>
    <property type="match status" value="1"/>
</dbReference>
<keyword evidence="9" id="KW-0234">DNA repair</keyword>
<evidence type="ECO:0000313" key="12">
    <source>
        <dbReference type="EMBL" id="RLJ70411.1"/>
    </source>
</evidence>
<dbReference type="PANTHER" id="PTHR46460:SF1">
    <property type="entry name" value="METHYLATED-DNA--PROTEIN-CYSTEINE METHYLTRANSFERASE"/>
    <property type="match status" value="1"/>
</dbReference>
<evidence type="ECO:0000259" key="11">
    <source>
        <dbReference type="Pfam" id="PF01035"/>
    </source>
</evidence>
<evidence type="ECO:0000256" key="1">
    <source>
        <dbReference type="ARBA" id="ARBA00001286"/>
    </source>
</evidence>
<dbReference type="PROSITE" id="PS00374">
    <property type="entry name" value="MGMT"/>
    <property type="match status" value="1"/>
</dbReference>
<evidence type="ECO:0000256" key="7">
    <source>
        <dbReference type="ARBA" id="ARBA00022679"/>
    </source>
</evidence>
<feature type="domain" description="Methylated-DNA-[protein]-cysteine S-methyltransferase DNA binding" evidence="11">
    <location>
        <begin position="74"/>
        <end position="147"/>
    </location>
</feature>
<evidence type="ECO:0000313" key="13">
    <source>
        <dbReference type="Proteomes" id="UP000267841"/>
    </source>
</evidence>
<keyword evidence="13" id="KW-1185">Reference proteome</keyword>
<dbReference type="InterPro" id="IPR014048">
    <property type="entry name" value="MethylDNA_cys_MeTrfase_DNA-bd"/>
</dbReference>
<evidence type="ECO:0000256" key="3">
    <source>
        <dbReference type="ARBA" id="ARBA00008711"/>
    </source>
</evidence>
<protein>
    <recommendedName>
        <fullName evidence="5">Methylated-DNA--protein-cysteine methyltransferase</fullName>
        <ecNumber evidence="4">2.1.1.63</ecNumber>
    </recommendedName>
</protein>
<comment type="caution">
    <text evidence="12">The sequence shown here is derived from an EMBL/GenBank/DDBJ whole genome shotgun (WGS) entry which is preliminary data.</text>
</comment>
<dbReference type="InterPro" id="IPR001497">
    <property type="entry name" value="MethylDNA_cys_MeTrfase_AS"/>
</dbReference>
<dbReference type="PANTHER" id="PTHR46460">
    <property type="entry name" value="METHYLATED-DNA--PROTEIN-CYSTEINE METHYLTRANSFERASE"/>
    <property type="match status" value="1"/>
</dbReference>
<evidence type="ECO:0000256" key="4">
    <source>
        <dbReference type="ARBA" id="ARBA00011918"/>
    </source>
</evidence>
<gene>
    <name evidence="12" type="ORF">BCF55_0683</name>
</gene>
<dbReference type="AlphaFoldDB" id="A0A497XQ54"/>
<dbReference type="GO" id="GO:0003908">
    <property type="term" value="F:methylated-DNA-[protein]-cysteine S-methyltransferase activity"/>
    <property type="evidence" value="ECO:0007669"/>
    <property type="project" value="UniProtKB-EC"/>
</dbReference>
<evidence type="ECO:0000256" key="2">
    <source>
        <dbReference type="ARBA" id="ARBA00003317"/>
    </source>
</evidence>
<dbReference type="InterPro" id="IPR036388">
    <property type="entry name" value="WH-like_DNA-bd_sf"/>
</dbReference>
<comment type="catalytic activity">
    <reaction evidence="1">
        <text>a 4-O-methyl-thymidine in DNA + L-cysteinyl-[protein] = a thymidine in DNA + S-methyl-L-cysteinyl-[protein]</text>
        <dbReference type="Rhea" id="RHEA:53428"/>
        <dbReference type="Rhea" id="RHEA-COMP:10131"/>
        <dbReference type="Rhea" id="RHEA-COMP:10132"/>
        <dbReference type="Rhea" id="RHEA-COMP:13555"/>
        <dbReference type="Rhea" id="RHEA-COMP:13556"/>
        <dbReference type="ChEBI" id="CHEBI:29950"/>
        <dbReference type="ChEBI" id="CHEBI:82612"/>
        <dbReference type="ChEBI" id="CHEBI:137386"/>
        <dbReference type="ChEBI" id="CHEBI:137387"/>
        <dbReference type="EC" id="2.1.1.63"/>
    </reaction>
</comment>
<reference evidence="12 13" key="1">
    <citation type="submission" date="2018-10" db="EMBL/GenBank/DDBJ databases">
        <title>Genomic Encyclopedia of Archaeal and Bacterial Type Strains, Phase II (KMG-II): from individual species to whole genera.</title>
        <authorList>
            <person name="Goeker M."/>
        </authorList>
    </citation>
    <scope>NUCLEOTIDE SEQUENCE [LARGE SCALE GENOMIC DNA]</scope>
    <source>
        <strain evidence="12 13">DSM 16510</strain>
    </source>
</reference>
<dbReference type="InterPro" id="IPR036217">
    <property type="entry name" value="MethylDNA_cys_MeTrfase_DNAb"/>
</dbReference>
<dbReference type="SUPFAM" id="SSF46767">
    <property type="entry name" value="Methylated DNA-protein cysteine methyltransferase, C-terminal domain"/>
    <property type="match status" value="1"/>
</dbReference>
<dbReference type="Gene3D" id="1.10.10.10">
    <property type="entry name" value="Winged helix-like DNA-binding domain superfamily/Winged helix DNA-binding domain"/>
    <property type="match status" value="1"/>
</dbReference>
<comment type="catalytic activity">
    <reaction evidence="10">
        <text>a 6-O-methyl-2'-deoxyguanosine in DNA + L-cysteinyl-[protein] = S-methyl-L-cysteinyl-[protein] + a 2'-deoxyguanosine in DNA</text>
        <dbReference type="Rhea" id="RHEA:24000"/>
        <dbReference type="Rhea" id="RHEA-COMP:10131"/>
        <dbReference type="Rhea" id="RHEA-COMP:10132"/>
        <dbReference type="Rhea" id="RHEA-COMP:11367"/>
        <dbReference type="Rhea" id="RHEA-COMP:11368"/>
        <dbReference type="ChEBI" id="CHEBI:29950"/>
        <dbReference type="ChEBI" id="CHEBI:82612"/>
        <dbReference type="ChEBI" id="CHEBI:85445"/>
        <dbReference type="ChEBI" id="CHEBI:85448"/>
        <dbReference type="EC" id="2.1.1.63"/>
    </reaction>
</comment>